<reference evidence="2" key="3">
    <citation type="submission" date="2018-08" db="UniProtKB">
        <authorList>
            <consortium name="EnsemblPlants"/>
        </authorList>
    </citation>
    <scope>IDENTIFICATION</scope>
    <source>
        <strain evidence="2">Yugu1</strain>
    </source>
</reference>
<organism evidence="2 3">
    <name type="scientific">Setaria italica</name>
    <name type="common">Foxtail millet</name>
    <name type="synonym">Panicum italicum</name>
    <dbReference type="NCBI Taxonomy" id="4555"/>
    <lineage>
        <taxon>Eukaryota</taxon>
        <taxon>Viridiplantae</taxon>
        <taxon>Streptophyta</taxon>
        <taxon>Embryophyta</taxon>
        <taxon>Tracheophyta</taxon>
        <taxon>Spermatophyta</taxon>
        <taxon>Magnoliopsida</taxon>
        <taxon>Liliopsida</taxon>
        <taxon>Poales</taxon>
        <taxon>Poaceae</taxon>
        <taxon>PACMAD clade</taxon>
        <taxon>Panicoideae</taxon>
        <taxon>Panicodae</taxon>
        <taxon>Paniceae</taxon>
        <taxon>Cenchrinae</taxon>
        <taxon>Setaria</taxon>
    </lineage>
</organism>
<evidence type="ECO:0000313" key="2">
    <source>
        <dbReference type="EnsemblPlants" id="KQL15093"/>
    </source>
</evidence>
<dbReference type="EnsemblPlants" id="KQL15093">
    <property type="protein sequence ID" value="KQL15093"/>
    <property type="gene ID" value="SETIT_024424mg"/>
</dbReference>
<reference evidence="1" key="2">
    <citation type="submission" date="2015-07" db="EMBL/GenBank/DDBJ databases">
        <authorList>
            <person name="Noorani M."/>
        </authorList>
    </citation>
    <scope>NUCLEOTIDE SEQUENCE</scope>
    <source>
        <strain evidence="1">Yugu1</strain>
    </source>
</reference>
<proteinExistence type="predicted"/>
<dbReference type="HOGENOM" id="CLU_110886_0_0_1"/>
<evidence type="ECO:0000313" key="1">
    <source>
        <dbReference type="EMBL" id="RCV17318.1"/>
    </source>
</evidence>
<accession>K3ZCZ4</accession>
<dbReference type="OMA" id="FMECHIT"/>
<dbReference type="Gramene" id="KQL15093">
    <property type="protein sequence ID" value="KQL15093"/>
    <property type="gene ID" value="SETIT_024424mg"/>
</dbReference>
<keyword evidence="3" id="KW-1185">Reference proteome</keyword>
<dbReference type="AlphaFoldDB" id="K3ZCZ4"/>
<dbReference type="PANTHER" id="PTHR33086">
    <property type="entry name" value="OS05G0468200 PROTEIN-RELATED"/>
    <property type="match status" value="1"/>
</dbReference>
<evidence type="ECO:0000313" key="3">
    <source>
        <dbReference type="Proteomes" id="UP000004995"/>
    </source>
</evidence>
<evidence type="ECO:0008006" key="4">
    <source>
        <dbReference type="Google" id="ProtNLM"/>
    </source>
</evidence>
<sequence>MPLWRILSFSAAVSSHLHRRFSMGASHPTWGFMECHITTPIVATHGTTQQCKIIDCSDPDPNIMCFVCNPISSELFGLLDIDGMKRTVACHAISLLTQSARGHGPRDRYAVAALLEDRGEWDKPVGLPSPLPPSWWICLHSHHEVLAFIGWLWWVNMSWGTISVQRPTEAPMCRASEWLRTTSARQHVRGVHGGTGGEWYMYRRMWVSEGRLRYVEVSQKEPFVLNSFALDNDGSGWMLEHRVALG</sequence>
<gene>
    <name evidence="1" type="ORF">SETIT_3G210600v2</name>
</gene>
<reference evidence="1 3" key="1">
    <citation type="journal article" date="2012" name="Nat. Biotechnol.">
        <title>Reference genome sequence of the model plant Setaria.</title>
        <authorList>
            <person name="Bennetzen J.L."/>
            <person name="Schmutz J."/>
            <person name="Wang H."/>
            <person name="Percifield R."/>
            <person name="Hawkins J."/>
            <person name="Pontaroli A.C."/>
            <person name="Estep M."/>
            <person name="Feng L."/>
            <person name="Vaughn J.N."/>
            <person name="Grimwood J."/>
            <person name="Jenkins J."/>
            <person name="Barry K."/>
            <person name="Lindquist E."/>
            <person name="Hellsten U."/>
            <person name="Deshpande S."/>
            <person name="Wang X."/>
            <person name="Wu X."/>
            <person name="Mitros T."/>
            <person name="Triplett J."/>
            <person name="Yang X."/>
            <person name="Ye C.Y."/>
            <person name="Mauro-Herrera M."/>
            <person name="Wang L."/>
            <person name="Li P."/>
            <person name="Sharma M."/>
            <person name="Sharma R."/>
            <person name="Ronald P.C."/>
            <person name="Panaud O."/>
            <person name="Kellogg E.A."/>
            <person name="Brutnell T.P."/>
            <person name="Doust A.N."/>
            <person name="Tuskan G.A."/>
            <person name="Rokhsar D."/>
            <person name="Devos K.M."/>
        </authorList>
    </citation>
    <scope>NUCLEOTIDE SEQUENCE [LARGE SCALE GENOMIC DNA]</scope>
    <source>
        <strain evidence="3">cv. Yugu1</strain>
        <strain evidence="1">Yugu1</strain>
    </source>
</reference>
<name>K3ZCZ4_SETIT</name>
<dbReference type="PANTHER" id="PTHR33086:SF98">
    <property type="entry name" value="OS05G0468200 PROTEIN"/>
    <property type="match status" value="1"/>
</dbReference>
<dbReference type="EMBL" id="CM003530">
    <property type="protein sequence ID" value="RCV17318.1"/>
    <property type="molecule type" value="Genomic_DNA"/>
</dbReference>
<dbReference type="EMBL" id="AGNK02001650">
    <property type="status" value="NOT_ANNOTATED_CDS"/>
    <property type="molecule type" value="Genomic_DNA"/>
</dbReference>
<protein>
    <recommendedName>
        <fullName evidence="4">DUF1618 domain-containing protein</fullName>
    </recommendedName>
</protein>
<dbReference type="Proteomes" id="UP000004995">
    <property type="component" value="Unassembled WGS sequence"/>
</dbReference>